<organism evidence="2 3">
    <name type="scientific">Daldinia eschscholtzii</name>
    <dbReference type="NCBI Taxonomy" id="292717"/>
    <lineage>
        <taxon>Eukaryota</taxon>
        <taxon>Fungi</taxon>
        <taxon>Dikarya</taxon>
        <taxon>Ascomycota</taxon>
        <taxon>Pezizomycotina</taxon>
        <taxon>Sordariomycetes</taxon>
        <taxon>Xylariomycetidae</taxon>
        <taxon>Xylariales</taxon>
        <taxon>Hypoxylaceae</taxon>
        <taxon>Daldinia</taxon>
    </lineage>
</organism>
<comment type="caution">
    <text evidence="2">The sequence shown here is derived from an EMBL/GenBank/DDBJ whole genome shotgun (WGS) entry which is preliminary data.</text>
</comment>
<keyword evidence="1" id="KW-0732">Signal</keyword>
<sequence length="210" mass="23619">MKFTYFLSAFLATLAAASPIATISDPAENTELVTRTDNVVGSGDLVARAPTVIESKEYETIKAIHSDLKHDHYYYFYVTWPRGTVIQGDHETKAEIEKLRDTLGFDHIGIIVGKVTEKEAGTKKKPTIKKNFEARLYHMAKDTSGKSVLSMHTWEKKNDDHKPIRFGGVTNKRKHDAVAGNARQWIEDHPTYNVESNNCNSFVHNIVASL</sequence>
<feature type="signal peptide" evidence="1">
    <location>
        <begin position="1"/>
        <end position="17"/>
    </location>
</feature>
<proteinExistence type="predicted"/>
<keyword evidence="3" id="KW-1185">Reference proteome</keyword>
<evidence type="ECO:0000313" key="3">
    <source>
        <dbReference type="Proteomes" id="UP001369815"/>
    </source>
</evidence>
<evidence type="ECO:0000313" key="2">
    <source>
        <dbReference type="EMBL" id="KAK6957248.1"/>
    </source>
</evidence>
<accession>A0AAX6MX80</accession>
<dbReference type="AlphaFoldDB" id="A0AAX6MX80"/>
<protein>
    <submittedName>
        <fullName evidence="2">Uncharacterized protein</fullName>
    </submittedName>
</protein>
<evidence type="ECO:0000256" key="1">
    <source>
        <dbReference type="SAM" id="SignalP"/>
    </source>
</evidence>
<dbReference type="EMBL" id="JBANMG010000001">
    <property type="protein sequence ID" value="KAK6957248.1"/>
    <property type="molecule type" value="Genomic_DNA"/>
</dbReference>
<dbReference type="Proteomes" id="UP001369815">
    <property type="component" value="Unassembled WGS sequence"/>
</dbReference>
<name>A0AAX6MX80_9PEZI</name>
<reference evidence="2 3" key="1">
    <citation type="journal article" date="2024" name="Front Chem Biol">
        <title>Unveiling the potential of Daldinia eschscholtzii MFLUCC 19-0629 through bioactivity and bioinformatics studies for enhanced sustainable agriculture production.</title>
        <authorList>
            <person name="Brooks S."/>
            <person name="Weaver J.A."/>
            <person name="Klomchit A."/>
            <person name="Alharthi S.A."/>
            <person name="Onlamun T."/>
            <person name="Nurani R."/>
            <person name="Vong T.K."/>
            <person name="Alberti F."/>
            <person name="Greco C."/>
        </authorList>
    </citation>
    <scope>NUCLEOTIDE SEQUENCE [LARGE SCALE GENOMIC DNA]</scope>
    <source>
        <strain evidence="2">MFLUCC 19-0629</strain>
    </source>
</reference>
<feature type="chain" id="PRO_5043399661" evidence="1">
    <location>
        <begin position="18"/>
        <end position="210"/>
    </location>
</feature>
<gene>
    <name evidence="2" type="ORF">Daesc_000030</name>
</gene>